<feature type="domain" description="DUF397" evidence="2">
    <location>
        <begin position="11"/>
        <end position="62"/>
    </location>
</feature>
<feature type="region of interest" description="Disordered" evidence="1">
    <location>
        <begin position="1"/>
        <end position="20"/>
    </location>
</feature>
<gene>
    <name evidence="3" type="ORF">ID875_03220</name>
</gene>
<evidence type="ECO:0000256" key="1">
    <source>
        <dbReference type="SAM" id="MobiDB-lite"/>
    </source>
</evidence>
<proteinExistence type="predicted"/>
<sequence length="68" mass="7193">MPSTSSNVSPSWFKSSHSGGNATECVEAAHLSEGTAIRDSKGIEGGSLLFQPHSWTSFVSALQDGRLR</sequence>
<comment type="caution">
    <text evidence="3">The sequence shown here is derived from an EMBL/GenBank/DDBJ whole genome shotgun (WGS) entry which is preliminary data.</text>
</comment>
<dbReference type="EMBL" id="JACWUS010000001">
    <property type="protein sequence ID" value="MBD2827638.1"/>
    <property type="molecule type" value="Genomic_DNA"/>
</dbReference>
<dbReference type="Pfam" id="PF04149">
    <property type="entry name" value="DUF397"/>
    <property type="match status" value="1"/>
</dbReference>
<dbReference type="AlphaFoldDB" id="A0A927BHC0"/>
<organism evidence="3">
    <name type="scientific">Streptomyces globisporus</name>
    <dbReference type="NCBI Taxonomy" id="1908"/>
    <lineage>
        <taxon>Bacteria</taxon>
        <taxon>Bacillati</taxon>
        <taxon>Actinomycetota</taxon>
        <taxon>Actinomycetes</taxon>
        <taxon>Kitasatosporales</taxon>
        <taxon>Streptomycetaceae</taxon>
        <taxon>Streptomyces</taxon>
    </lineage>
</organism>
<dbReference type="InterPro" id="IPR007278">
    <property type="entry name" value="DUF397"/>
</dbReference>
<evidence type="ECO:0000313" key="3">
    <source>
        <dbReference type="EMBL" id="MBD2827638.1"/>
    </source>
</evidence>
<accession>A0A927BHC0</accession>
<name>A0A927BHC0_STRGL</name>
<reference evidence="3" key="1">
    <citation type="journal article" date="2020" name="PLoS ONE">
        <title>Isolation and characterization of Streptomyces bacteriophages and Streptomyces strains encoding biosynthetic arsenals: Streptomyces strains and phages for antibiotic discovery.</title>
        <authorList>
            <person name="Montano E.T."/>
            <person name="Nideffer J.F."/>
            <person name="Brumage L."/>
            <person name="Erb M."/>
            <person name="Derman A.I."/>
            <person name="Davis J.P."/>
            <person name="Estrada E."/>
            <person name="Fu S."/>
            <person name="Le D."/>
            <person name="Vuppala A."/>
            <person name="Tran C."/>
            <person name="Luterstein E."/>
            <person name="Lakkaraju S."/>
            <person name="Panchagnula S."/>
            <person name="Ren C."/>
            <person name="Doan J."/>
            <person name="Tran S."/>
            <person name="Soriano J."/>
            <person name="Fujita Y."/>
            <person name="Gutala P."/>
            <person name="Fujii Q."/>
            <person name="Lee M."/>
            <person name="Bui A."/>
            <person name="Villarreal C."/>
            <person name="Shing S.R."/>
            <person name="Kim S."/>
            <person name="Freeman D."/>
            <person name="Racha V."/>
            <person name="Ho A."/>
            <person name="Kumar P."/>
            <person name="Falah K."/>
            <person name="Dawson T."/>
            <person name="Enustun E."/>
            <person name="Prichard A."/>
            <person name="Gomez A."/>
            <person name="Khanna K."/>
            <person name="Trigg S."/>
            <person name="Fernandez L."/>
            <person name="Pogliano K."/>
            <person name="Pogliano J."/>
        </authorList>
    </citation>
    <scope>NUCLEOTIDE SEQUENCE</scope>
    <source>
        <strain evidence="3">QF2</strain>
    </source>
</reference>
<evidence type="ECO:0000259" key="2">
    <source>
        <dbReference type="Pfam" id="PF04149"/>
    </source>
</evidence>
<protein>
    <submittedName>
        <fullName evidence="3">DUF397 domain-containing protein</fullName>
    </submittedName>
</protein>